<name>A0A7U2F1V5_PHANO</name>
<reference evidence="2" key="1">
    <citation type="journal article" date="2021" name="BMC Genomics">
        <title>Chromosome-level genome assembly and manually-curated proteome of model necrotroph Parastagonospora nodorum Sn15 reveals a genome-wide trove of candidate effector homologs, and redundancy of virulence-related functions within an accessory chromosome.</title>
        <authorList>
            <person name="Bertazzoni S."/>
            <person name="Jones D.A.B."/>
            <person name="Phan H.T."/>
            <person name="Tan K.-C."/>
            <person name="Hane J.K."/>
        </authorList>
    </citation>
    <scope>NUCLEOTIDE SEQUENCE [LARGE SCALE GENOMIC DNA]</scope>
    <source>
        <strain evidence="2">SN15 / ATCC MYA-4574 / FGSC 10173)</strain>
    </source>
</reference>
<organism evidence="1 2">
    <name type="scientific">Phaeosphaeria nodorum (strain SN15 / ATCC MYA-4574 / FGSC 10173)</name>
    <name type="common">Glume blotch fungus</name>
    <name type="synonym">Parastagonospora nodorum</name>
    <dbReference type="NCBI Taxonomy" id="321614"/>
    <lineage>
        <taxon>Eukaryota</taxon>
        <taxon>Fungi</taxon>
        <taxon>Dikarya</taxon>
        <taxon>Ascomycota</taxon>
        <taxon>Pezizomycotina</taxon>
        <taxon>Dothideomycetes</taxon>
        <taxon>Pleosporomycetidae</taxon>
        <taxon>Pleosporales</taxon>
        <taxon>Pleosporineae</taxon>
        <taxon>Phaeosphaeriaceae</taxon>
        <taxon>Parastagonospora</taxon>
    </lineage>
</organism>
<dbReference type="Proteomes" id="UP000663193">
    <property type="component" value="Chromosome 6"/>
</dbReference>
<gene>
    <name evidence="1" type="ORF">JI435_408300</name>
</gene>
<dbReference type="VEuPathDB" id="FungiDB:JI435_408300"/>
<dbReference type="AlphaFoldDB" id="A0A7U2F1V5"/>
<protein>
    <submittedName>
        <fullName evidence="1">Uncharacterized protein</fullName>
    </submittedName>
</protein>
<keyword evidence="2" id="KW-1185">Reference proteome</keyword>
<sequence>MILMGYTAGKLSLLHAPSITLQLLFCQAVKHDTKHSRSGHINPSRARAQRDETSSYHSVLSPSELCHPSFVPQMLMNSVHLPIPEVNVTTEPCPWDSIAMLATPRLSLHSRQGV</sequence>
<dbReference type="EMBL" id="CP069028">
    <property type="protein sequence ID" value="QRC96093.1"/>
    <property type="molecule type" value="Genomic_DNA"/>
</dbReference>
<evidence type="ECO:0000313" key="1">
    <source>
        <dbReference type="EMBL" id="QRC96093.1"/>
    </source>
</evidence>
<accession>A0A7U2F1V5</accession>
<proteinExistence type="predicted"/>
<evidence type="ECO:0000313" key="2">
    <source>
        <dbReference type="Proteomes" id="UP000663193"/>
    </source>
</evidence>